<dbReference type="FunFam" id="3.40.50.1820:FF:000876">
    <property type="entry name" value="Uncharacterized protein"/>
    <property type="match status" value="1"/>
</dbReference>
<dbReference type="GeneID" id="5045210"/>
<dbReference type="eggNOG" id="KOG4409">
    <property type="taxonomic scope" value="Eukaryota"/>
</dbReference>
<dbReference type="PANTHER" id="PTHR42886">
    <property type="entry name" value="RE40534P-RELATED"/>
    <property type="match status" value="1"/>
</dbReference>
<dbReference type="HOGENOM" id="CLU_017361_2_2_1"/>
<dbReference type="GO" id="GO:0042171">
    <property type="term" value="F:lysophosphatidic acid acyltransferase activity"/>
    <property type="evidence" value="ECO:0000318"/>
    <property type="project" value="GO_Central"/>
</dbReference>
<dbReference type="Proteomes" id="UP000000600">
    <property type="component" value="Unassembled WGS sequence"/>
</dbReference>
<dbReference type="InterPro" id="IPR000073">
    <property type="entry name" value="AB_hydrolase_1"/>
</dbReference>
<dbReference type="Gene3D" id="3.40.50.1820">
    <property type="entry name" value="alpha/beta hydrolase"/>
    <property type="match status" value="1"/>
</dbReference>
<dbReference type="STRING" id="5888.A0E9R1"/>
<dbReference type="RefSeq" id="XP_001459425.1">
    <property type="nucleotide sequence ID" value="XM_001459388.1"/>
</dbReference>
<dbReference type="AlphaFoldDB" id="A0E9R1"/>
<dbReference type="GO" id="GO:0055088">
    <property type="term" value="P:lipid homeostasis"/>
    <property type="evidence" value="ECO:0000318"/>
    <property type="project" value="GO_Central"/>
</dbReference>
<dbReference type="SUPFAM" id="SSF53474">
    <property type="entry name" value="alpha/beta-Hydrolases"/>
    <property type="match status" value="1"/>
</dbReference>
<proteinExistence type="inferred from homology"/>
<dbReference type="PANTHER" id="PTHR42886:SF29">
    <property type="entry name" value="PUMMELIG, ISOFORM A"/>
    <property type="match status" value="1"/>
</dbReference>
<dbReference type="GO" id="GO:0052689">
    <property type="term" value="F:carboxylic ester hydrolase activity"/>
    <property type="evidence" value="ECO:0000318"/>
    <property type="project" value="GO_Central"/>
</dbReference>
<dbReference type="InterPro" id="IPR029058">
    <property type="entry name" value="AB_hydrolase_fold"/>
</dbReference>
<organism evidence="3 4">
    <name type="scientific">Paramecium tetraurelia</name>
    <dbReference type="NCBI Taxonomy" id="5888"/>
    <lineage>
        <taxon>Eukaryota</taxon>
        <taxon>Sar</taxon>
        <taxon>Alveolata</taxon>
        <taxon>Ciliophora</taxon>
        <taxon>Intramacronucleata</taxon>
        <taxon>Oligohymenophorea</taxon>
        <taxon>Peniculida</taxon>
        <taxon>Parameciidae</taxon>
        <taxon>Paramecium</taxon>
    </lineage>
</organism>
<dbReference type="PRINTS" id="PR00111">
    <property type="entry name" value="ABHYDROLASE"/>
</dbReference>
<dbReference type="InParanoid" id="A0E9R1"/>
<evidence type="ECO:0000313" key="3">
    <source>
        <dbReference type="EMBL" id="CAK92028.1"/>
    </source>
</evidence>
<sequence length="353" mass="41051">MLFCKPQVELSEEQKKLRRWVKEIQLLQHYGLKIGLNYCIFDFDVEYLGKIYKIHTFSGGQNNKVCHILMQEILILLHGYGGSNLHYSRIYGELIEKFKVYSLDLPGMGYSSKSDIKMDSCEEAMDFFMGTISKLVMGLCPNLQVTLIGHSFGGFIAAHLLVRFPKLFKRLILLSPAGTTYYTEEQIIQKQDFSQLSFLRRKMIEYAKGLWEGVFAIPQYLNDRFIGRQFIKIYLKHRMRLSGIEYTLWKSYIDEMLELPEGSEKSICLFFHFPIFAKGQNSIESILSMNGNQIKNIPISFYFGNSDWMDFRGAMNLNFNQNIRLRIIPDAGHQLNFENPQGVVQAIVQEIFQ</sequence>
<dbReference type="OrthoDB" id="430332at2759"/>
<name>A0E9R1_PARTE</name>
<accession>A0E9R1</accession>
<feature type="domain" description="AB hydrolase-1" evidence="2">
    <location>
        <begin position="73"/>
        <end position="340"/>
    </location>
</feature>
<protein>
    <recommendedName>
        <fullName evidence="2">AB hydrolase-1 domain-containing protein</fullName>
    </recommendedName>
</protein>
<dbReference type="Pfam" id="PF00561">
    <property type="entry name" value="Abhydrolase_1"/>
    <property type="match status" value="1"/>
</dbReference>
<dbReference type="ESTHER" id="parte-a0e9r1">
    <property type="family name" value="AlphaBeta_hydrolase"/>
</dbReference>
<evidence type="ECO:0000256" key="1">
    <source>
        <dbReference type="ARBA" id="ARBA00038097"/>
    </source>
</evidence>
<gene>
    <name evidence="3" type="ORF">GSPATT00024759001</name>
</gene>
<keyword evidence="4" id="KW-1185">Reference proteome</keyword>
<dbReference type="KEGG" id="ptm:GSPATT00024759001"/>
<evidence type="ECO:0000313" key="4">
    <source>
        <dbReference type="Proteomes" id="UP000000600"/>
    </source>
</evidence>
<dbReference type="GO" id="GO:0006654">
    <property type="term" value="P:phosphatidic acid biosynthetic process"/>
    <property type="evidence" value="ECO:0000318"/>
    <property type="project" value="GO_Central"/>
</dbReference>
<reference evidence="3 4" key="1">
    <citation type="journal article" date="2006" name="Nature">
        <title>Global trends of whole-genome duplications revealed by the ciliate Paramecium tetraurelia.</title>
        <authorList>
            <consortium name="Genoscope"/>
            <person name="Aury J.-M."/>
            <person name="Jaillon O."/>
            <person name="Duret L."/>
            <person name="Noel B."/>
            <person name="Jubin C."/>
            <person name="Porcel B.M."/>
            <person name="Segurens B."/>
            <person name="Daubin V."/>
            <person name="Anthouard V."/>
            <person name="Aiach N."/>
            <person name="Arnaiz O."/>
            <person name="Billaut A."/>
            <person name="Beisson J."/>
            <person name="Blanc I."/>
            <person name="Bouhouche K."/>
            <person name="Camara F."/>
            <person name="Duharcourt S."/>
            <person name="Guigo R."/>
            <person name="Gogendeau D."/>
            <person name="Katinka M."/>
            <person name="Keller A.-M."/>
            <person name="Kissmehl R."/>
            <person name="Klotz C."/>
            <person name="Koll F."/>
            <person name="Le Moue A."/>
            <person name="Lepere C."/>
            <person name="Malinsky S."/>
            <person name="Nowacki M."/>
            <person name="Nowak J.K."/>
            <person name="Plattner H."/>
            <person name="Poulain J."/>
            <person name="Ruiz F."/>
            <person name="Serrano V."/>
            <person name="Zagulski M."/>
            <person name="Dessen P."/>
            <person name="Betermier M."/>
            <person name="Weissenbach J."/>
            <person name="Scarpelli C."/>
            <person name="Schachter V."/>
            <person name="Sperling L."/>
            <person name="Meyer E."/>
            <person name="Cohen J."/>
            <person name="Wincker P."/>
        </authorList>
    </citation>
    <scope>NUCLEOTIDE SEQUENCE [LARGE SCALE GENOMIC DNA]</scope>
    <source>
        <strain evidence="3 4">Stock d4-2</strain>
    </source>
</reference>
<dbReference type="OMA" id="ARDPIMD"/>
<comment type="similarity">
    <text evidence="1">Belongs to the peptidase S33 family. ABHD4/ABHD5 subfamily.</text>
</comment>
<dbReference type="EMBL" id="CT868666">
    <property type="protein sequence ID" value="CAK92028.1"/>
    <property type="molecule type" value="Genomic_DNA"/>
</dbReference>
<evidence type="ECO:0000259" key="2">
    <source>
        <dbReference type="Pfam" id="PF00561"/>
    </source>
</evidence>